<dbReference type="InterPro" id="IPR029479">
    <property type="entry name" value="Nitroreductase"/>
</dbReference>
<evidence type="ECO:0000313" key="2">
    <source>
        <dbReference type="EMBL" id="GHI48758.1"/>
    </source>
</evidence>
<organism evidence="2 3">
    <name type="scientific">Streptomyces albidoflavus</name>
    <dbReference type="NCBI Taxonomy" id="1886"/>
    <lineage>
        <taxon>Bacteria</taxon>
        <taxon>Bacillati</taxon>
        <taxon>Actinomycetota</taxon>
        <taxon>Actinomycetes</taxon>
        <taxon>Kitasatosporales</taxon>
        <taxon>Streptomycetaceae</taxon>
        <taxon>Streptomyces</taxon>
        <taxon>Streptomyces albidoflavus group</taxon>
    </lineage>
</organism>
<dbReference type="NCBIfam" id="NF047509">
    <property type="entry name" value="Rv3131_FMN_oxido"/>
    <property type="match status" value="1"/>
</dbReference>
<sequence>MTMTPSPHATEATDAAAVTDERLEELVRDACAAPSMHNTQPWAYVFHRRSGVLELLADAARTLPEEDPRRRALHIGCGAALFNLRVSAARAGLHAWVSPLPPATGGDVLAAVRLRAGEVEREAATLHPAVAERRTNREPYEETRIPGVIREQLGRAAAVERARLVFPEGWHYRMVLDLLADAEAGETTAHRAEEQAWLRAEETAADGIPRTALGPRMREGEAPVREFGEHPDGPWADFEREPQLALILTRRDEPADWLAAGQALQRVLLTATRAGLSAAPVTRALEHPSLRWLLRDPSEGPGHVQMVLRMGYGPSVPLSTGRRTPDEVLTFRD</sequence>
<evidence type="ECO:0000313" key="3">
    <source>
        <dbReference type="Proteomes" id="UP001051844"/>
    </source>
</evidence>
<protein>
    <submittedName>
        <fullName evidence="2">Nitroreductase</fullName>
    </submittedName>
</protein>
<dbReference type="PANTHER" id="PTHR23026">
    <property type="entry name" value="NADPH NITROREDUCTASE"/>
    <property type="match status" value="1"/>
</dbReference>
<gene>
    <name evidence="2" type="ORF">ScoT_49320</name>
</gene>
<feature type="domain" description="Nitroreductase" evidence="1">
    <location>
        <begin position="15"/>
        <end position="69"/>
    </location>
</feature>
<accession>A0AA37C1G6</accession>
<dbReference type="Proteomes" id="UP001051844">
    <property type="component" value="Unassembled WGS sequence"/>
</dbReference>
<dbReference type="InterPro" id="IPR000415">
    <property type="entry name" value="Nitroreductase-like"/>
</dbReference>
<dbReference type="EMBL" id="BNDZ01000005">
    <property type="protein sequence ID" value="GHI48758.1"/>
    <property type="molecule type" value="Genomic_DNA"/>
</dbReference>
<comment type="caution">
    <text evidence="2">The sequence shown here is derived from an EMBL/GenBank/DDBJ whole genome shotgun (WGS) entry which is preliminary data.</text>
</comment>
<proteinExistence type="predicted"/>
<dbReference type="AlphaFoldDB" id="A0AA37C1G6"/>
<reference evidence="2" key="1">
    <citation type="submission" date="2022-09" db="EMBL/GenBank/DDBJ databases">
        <title>Whole genome shotgun sequence of Streptomyces albidoflavus NBRC 12854.</title>
        <authorList>
            <person name="Komaki H."/>
            <person name="Tamura T."/>
        </authorList>
    </citation>
    <scope>NUCLEOTIDE SEQUENCE</scope>
    <source>
        <strain evidence="2">NBRC 12854</strain>
    </source>
</reference>
<dbReference type="Pfam" id="PF00881">
    <property type="entry name" value="Nitroreductase"/>
    <property type="match status" value="1"/>
</dbReference>
<evidence type="ECO:0000259" key="1">
    <source>
        <dbReference type="Pfam" id="PF00881"/>
    </source>
</evidence>
<dbReference type="InterPro" id="IPR050627">
    <property type="entry name" value="Nitroreductase/BluB"/>
</dbReference>
<dbReference type="PANTHER" id="PTHR23026:SF123">
    <property type="entry name" value="NAD(P)H NITROREDUCTASE RV3131-RELATED"/>
    <property type="match status" value="1"/>
</dbReference>
<dbReference type="GO" id="GO:0016491">
    <property type="term" value="F:oxidoreductase activity"/>
    <property type="evidence" value="ECO:0007669"/>
    <property type="project" value="InterPro"/>
</dbReference>
<dbReference type="SUPFAM" id="SSF55469">
    <property type="entry name" value="FMN-dependent nitroreductase-like"/>
    <property type="match status" value="2"/>
</dbReference>
<name>A0AA37C1G6_9ACTN</name>
<dbReference type="Gene3D" id="3.40.109.10">
    <property type="entry name" value="NADH Oxidase"/>
    <property type="match status" value="2"/>
</dbReference>